<feature type="transmembrane region" description="Helical" evidence="1">
    <location>
        <begin position="21"/>
        <end position="44"/>
    </location>
</feature>
<evidence type="ECO:0000256" key="1">
    <source>
        <dbReference type="SAM" id="Phobius"/>
    </source>
</evidence>
<gene>
    <name evidence="2" type="ORF">UFOPK3444_01367</name>
</gene>
<proteinExistence type="predicted"/>
<feature type="transmembrane region" description="Helical" evidence="1">
    <location>
        <begin position="158"/>
        <end position="177"/>
    </location>
</feature>
<protein>
    <submittedName>
        <fullName evidence="2">Unannotated protein</fullName>
    </submittedName>
</protein>
<accession>A0A6J7ELJ8</accession>
<feature type="transmembrane region" description="Helical" evidence="1">
    <location>
        <begin position="414"/>
        <end position="435"/>
    </location>
</feature>
<reference evidence="2" key="1">
    <citation type="submission" date="2020-05" db="EMBL/GenBank/DDBJ databases">
        <authorList>
            <person name="Chiriac C."/>
            <person name="Salcher M."/>
            <person name="Ghai R."/>
            <person name="Kavagutti S V."/>
        </authorList>
    </citation>
    <scope>NUCLEOTIDE SEQUENCE</scope>
</reference>
<evidence type="ECO:0000313" key="2">
    <source>
        <dbReference type="EMBL" id="CAB4880493.1"/>
    </source>
</evidence>
<feature type="transmembrane region" description="Helical" evidence="1">
    <location>
        <begin position="311"/>
        <end position="330"/>
    </location>
</feature>
<feature type="transmembrane region" description="Helical" evidence="1">
    <location>
        <begin position="337"/>
        <end position="362"/>
    </location>
</feature>
<keyword evidence="1" id="KW-0812">Transmembrane</keyword>
<name>A0A6J7ELJ8_9ZZZZ</name>
<keyword evidence="1" id="KW-0472">Membrane</keyword>
<dbReference type="EMBL" id="CAFBLU010000030">
    <property type="protein sequence ID" value="CAB4880493.1"/>
    <property type="molecule type" value="Genomic_DNA"/>
</dbReference>
<organism evidence="2">
    <name type="scientific">freshwater metagenome</name>
    <dbReference type="NCBI Taxonomy" id="449393"/>
    <lineage>
        <taxon>unclassified sequences</taxon>
        <taxon>metagenomes</taxon>
        <taxon>ecological metagenomes</taxon>
    </lineage>
</organism>
<keyword evidence="1" id="KW-1133">Transmembrane helix</keyword>
<feature type="transmembrane region" description="Helical" evidence="1">
    <location>
        <begin position="109"/>
        <end position="128"/>
    </location>
</feature>
<feature type="transmembrane region" description="Helical" evidence="1">
    <location>
        <begin position="382"/>
        <end position="402"/>
    </location>
</feature>
<dbReference type="AlphaFoldDB" id="A0A6J7ELJ8"/>
<sequence>MRAWWSNSPSIERAQVIKAGLIGSVLSLVQFYTLLSGLGSRIAADDGDPVSQSWQVAWGGHALLHHPLAFWQANQFWPAKDSLAFSDALVGYAPFGLLGSGVDAALTRYNLLFLFAFALAFFAVWLLARELGAPNWAAMVGGAAFAYSPWRLEQAGHLHVISSGGIALAIFLLLRGYRRNDWRLITGGWVAAAWQQSIGFTLGLQLDYLLLILGLIGLITWLRAGRPHPPASSIKATGVGVGFFLLSTWLLTRPYLRVLNAEGRTSYSLQSLYSFSPSLRSFLSPPEYGMLFSKTPQQLTAAVGKGYAEKVLYPGLVAALLAVVGLWWNGIPKALRVGLGLTTVLFAVLSLGVHQTGVGHYLPYRFVFEYLPGWDGIRTPGRLHTLTTLALALLAAAGAARVGDLIRQRKGSSLATAGVVVLGLLVLADGSGIPFPNPAIRKAPADVTSVATPLIQTPLAPSDNRLYLLWSTESFQPMVNGRSTFIPSSYYEAETQMATFPSAESIGWLRSHGVKTVIVHTEFTEQRDGERFKGKFHTEPQFRSPTWAQATAAKIPAGSRVTRELVHPVVIYHLAP</sequence>
<feature type="transmembrane region" description="Helical" evidence="1">
    <location>
        <begin position="208"/>
        <end position="224"/>
    </location>
</feature>